<protein>
    <recommendedName>
        <fullName evidence="9">Kynurenine formamidase</fullName>
        <shortName evidence="9">KFA</shortName>
        <shortName evidence="9">KFase</shortName>
        <ecNumber evidence="9">3.5.1.9</ecNumber>
    </recommendedName>
    <alternativeName>
        <fullName evidence="9">Arylformamidase</fullName>
    </alternativeName>
    <alternativeName>
        <fullName evidence="9">N-formylkynurenine formamidase</fullName>
        <shortName evidence="9">FKF</shortName>
    </alternativeName>
</protein>
<keyword evidence="6 9" id="KW-0823">Tryptophan catabolism</keyword>
<dbReference type="HAMAP" id="MF_01969">
    <property type="entry name" value="KynB"/>
    <property type="match status" value="1"/>
</dbReference>
<evidence type="ECO:0000256" key="9">
    <source>
        <dbReference type="HAMAP-Rule" id="MF_01969"/>
    </source>
</evidence>
<dbReference type="FunFam" id="3.50.30.50:FF:000001">
    <property type="entry name" value="Kynurenine formamidase"/>
    <property type="match status" value="1"/>
</dbReference>
<dbReference type="EC" id="3.5.1.9" evidence="9"/>
<keyword evidence="4 9" id="KW-0378">Hydrolase</keyword>
<keyword evidence="5 9" id="KW-0862">Zinc</keyword>
<dbReference type="GO" id="GO:0004328">
    <property type="term" value="F:formamidase activity"/>
    <property type="evidence" value="ECO:0007669"/>
    <property type="project" value="InterPro"/>
</dbReference>
<evidence type="ECO:0000256" key="8">
    <source>
        <dbReference type="ARBA" id="ARBA00060547"/>
    </source>
</evidence>
<reference evidence="10 11" key="1">
    <citation type="submission" date="2020-06" db="EMBL/GenBank/DDBJ databases">
        <authorList>
            <person name="Qiu C."/>
            <person name="Liu Z."/>
        </authorList>
    </citation>
    <scope>NUCLEOTIDE SEQUENCE [LARGE SCALE GENOMIC DNA]</scope>
    <source>
        <strain evidence="10 11">EM 1</strain>
    </source>
</reference>
<dbReference type="Proteomes" id="UP000588051">
    <property type="component" value="Unassembled WGS sequence"/>
</dbReference>
<feature type="binding site" evidence="9">
    <location>
        <position position="162"/>
    </location>
    <ligand>
        <name>Zn(2+)</name>
        <dbReference type="ChEBI" id="CHEBI:29105"/>
        <label>2</label>
    </ligand>
</feature>
<evidence type="ECO:0000256" key="7">
    <source>
        <dbReference type="ARBA" id="ARBA00048496"/>
    </source>
</evidence>
<proteinExistence type="inferred from homology"/>
<evidence type="ECO:0000256" key="5">
    <source>
        <dbReference type="ARBA" id="ARBA00022833"/>
    </source>
</evidence>
<keyword evidence="3 9" id="KW-0479">Metal-binding</keyword>
<accession>A0A850QD57</accession>
<comment type="cofactor">
    <cofactor evidence="9">
        <name>Zn(2+)</name>
        <dbReference type="ChEBI" id="CHEBI:29105"/>
    </cofactor>
    <text evidence="9">Binds 2 zinc ions per subunit.</text>
</comment>
<dbReference type="RefSeq" id="WP_176802434.1">
    <property type="nucleotide sequence ID" value="NZ_JABXYJ010000002.1"/>
</dbReference>
<keyword evidence="11" id="KW-1185">Reference proteome</keyword>
<dbReference type="GO" id="GO:0019441">
    <property type="term" value="P:L-tryptophan catabolic process to kynurenine"/>
    <property type="evidence" value="ECO:0007669"/>
    <property type="project" value="UniProtKB-UniRule"/>
</dbReference>
<dbReference type="Gene3D" id="3.50.30.50">
    <property type="entry name" value="Putative cyclase"/>
    <property type="match status" value="1"/>
</dbReference>
<dbReference type="GO" id="GO:0004061">
    <property type="term" value="F:arylformamidase activity"/>
    <property type="evidence" value="ECO:0007669"/>
    <property type="project" value="UniProtKB-UniRule"/>
</dbReference>
<feature type="active site" description="Proton donor/acceptor" evidence="9">
    <location>
        <position position="61"/>
    </location>
</feature>
<feature type="binding site" evidence="9">
    <location>
        <position position="57"/>
    </location>
    <ligand>
        <name>Zn(2+)</name>
        <dbReference type="ChEBI" id="CHEBI:29105"/>
        <label>2</label>
    </ligand>
</feature>
<sequence>MYAKPQLWDITPTIRPGIPVWPGDSAYSAETTWQIADGCPVKVSKITMSTHTGAHCDAPSHYDPSGRAIDEVALSTYLGPCRVIHCTGVRQVLPEHVQAFLQSVPSRVLFRTYRQAPQMAWDEDFPSIASATIELLAQHGVQLIGIDSPSLDPQESKTLDAHLCMKKHDMAILEGIVLDDVAPGDYELICLPLKFAGLDASPVRAILRALPSCDTPFAG</sequence>
<name>A0A850QD57_9BURK</name>
<dbReference type="UniPathway" id="UPA00333">
    <property type="reaction ID" value="UER00454"/>
</dbReference>
<dbReference type="NCBIfam" id="TIGR03035">
    <property type="entry name" value="trp_arylform"/>
    <property type="match status" value="1"/>
</dbReference>
<comment type="caution">
    <text evidence="10">The sequence shown here is derived from an EMBL/GenBank/DDBJ whole genome shotgun (WGS) entry which is preliminary data.</text>
</comment>
<evidence type="ECO:0000256" key="1">
    <source>
        <dbReference type="ARBA" id="ARBA00002204"/>
    </source>
</evidence>
<dbReference type="GO" id="GO:0008270">
    <property type="term" value="F:zinc ion binding"/>
    <property type="evidence" value="ECO:0007669"/>
    <property type="project" value="UniProtKB-UniRule"/>
</dbReference>
<feature type="binding site" evidence="9">
    <location>
        <position position="21"/>
    </location>
    <ligand>
        <name>substrate</name>
    </ligand>
</feature>
<comment type="similarity">
    <text evidence="9">Belongs to the Cyclase 1 superfamily. KynB family.</text>
</comment>
<feature type="binding site" evidence="9">
    <location>
        <position position="51"/>
    </location>
    <ligand>
        <name>Zn(2+)</name>
        <dbReference type="ChEBI" id="CHEBI:29105"/>
        <label>1</label>
    </ligand>
</feature>
<dbReference type="InterPro" id="IPR037175">
    <property type="entry name" value="KFase_sf"/>
</dbReference>
<comment type="subunit">
    <text evidence="2 9">Homodimer.</text>
</comment>
<feature type="binding site" evidence="9">
    <location>
        <position position="57"/>
    </location>
    <ligand>
        <name>Zn(2+)</name>
        <dbReference type="ChEBI" id="CHEBI:29105"/>
        <label>1</label>
    </ligand>
</feature>
<dbReference type="InterPro" id="IPR017484">
    <property type="entry name" value="Kynurenine_formamidase_bac"/>
</dbReference>
<evidence type="ECO:0000313" key="10">
    <source>
        <dbReference type="EMBL" id="NVO77179.1"/>
    </source>
</evidence>
<evidence type="ECO:0000256" key="6">
    <source>
        <dbReference type="ARBA" id="ARBA00023079"/>
    </source>
</evidence>
<gene>
    <name evidence="9 10" type="primary">kynB</name>
    <name evidence="10" type="ORF">HV832_04975</name>
</gene>
<dbReference type="Pfam" id="PF04199">
    <property type="entry name" value="Cyclase"/>
    <property type="match status" value="1"/>
</dbReference>
<feature type="binding site" evidence="9">
    <location>
        <position position="55"/>
    </location>
    <ligand>
        <name>Zn(2+)</name>
        <dbReference type="ChEBI" id="CHEBI:29105"/>
        <label>1</label>
    </ligand>
</feature>
<dbReference type="PANTHER" id="PTHR31118">
    <property type="entry name" value="CYCLASE-LIKE PROTEIN 2"/>
    <property type="match status" value="1"/>
</dbReference>
<evidence type="ECO:0000256" key="2">
    <source>
        <dbReference type="ARBA" id="ARBA00011738"/>
    </source>
</evidence>
<comment type="pathway">
    <text evidence="8 9">Amino-acid degradation; L-tryptophan degradation via kynurenine pathway; L-kynurenine from L-tryptophan: step 2/2.</text>
</comment>
<evidence type="ECO:0000256" key="3">
    <source>
        <dbReference type="ARBA" id="ARBA00022723"/>
    </source>
</evidence>
<evidence type="ECO:0000256" key="4">
    <source>
        <dbReference type="ARBA" id="ARBA00022801"/>
    </source>
</evidence>
<dbReference type="PANTHER" id="PTHR31118:SF32">
    <property type="entry name" value="KYNURENINE FORMAMIDASE"/>
    <property type="match status" value="1"/>
</dbReference>
<comment type="catalytic activity">
    <reaction evidence="7 9">
        <text>N-formyl-L-kynurenine + H2O = L-kynurenine + formate + H(+)</text>
        <dbReference type="Rhea" id="RHEA:13009"/>
        <dbReference type="ChEBI" id="CHEBI:15377"/>
        <dbReference type="ChEBI" id="CHEBI:15378"/>
        <dbReference type="ChEBI" id="CHEBI:15740"/>
        <dbReference type="ChEBI" id="CHEBI:57959"/>
        <dbReference type="ChEBI" id="CHEBI:58629"/>
        <dbReference type="EC" id="3.5.1.9"/>
    </reaction>
</comment>
<comment type="function">
    <text evidence="1 9">Catalyzes the hydrolysis of N-formyl-L-kynurenine to L-kynurenine, the second step in the kynurenine pathway of tryptophan degradation.</text>
</comment>
<dbReference type="SUPFAM" id="SSF102198">
    <property type="entry name" value="Putative cyclase"/>
    <property type="match status" value="1"/>
</dbReference>
<evidence type="ECO:0000313" key="11">
    <source>
        <dbReference type="Proteomes" id="UP000588051"/>
    </source>
</evidence>
<feature type="binding site" evidence="9">
    <location>
        <position position="174"/>
    </location>
    <ligand>
        <name>Zn(2+)</name>
        <dbReference type="ChEBI" id="CHEBI:29105"/>
        <label>2</label>
    </ligand>
</feature>
<dbReference type="EMBL" id="JABXYJ010000002">
    <property type="protein sequence ID" value="NVO77179.1"/>
    <property type="molecule type" value="Genomic_DNA"/>
</dbReference>
<dbReference type="InterPro" id="IPR007325">
    <property type="entry name" value="KFase/CYL"/>
</dbReference>
<organism evidence="10 11">
    <name type="scientific">Undibacterium oligocarboniphilum</name>
    <dbReference type="NCBI Taxonomy" id="666702"/>
    <lineage>
        <taxon>Bacteria</taxon>
        <taxon>Pseudomonadati</taxon>
        <taxon>Pseudomonadota</taxon>
        <taxon>Betaproteobacteria</taxon>
        <taxon>Burkholderiales</taxon>
        <taxon>Oxalobacteraceae</taxon>
        <taxon>Undibacterium</taxon>
    </lineage>
</organism>
<feature type="binding site" evidence="9">
    <location>
        <position position="174"/>
    </location>
    <ligand>
        <name>Zn(2+)</name>
        <dbReference type="ChEBI" id="CHEBI:29105"/>
        <label>1</label>
    </ligand>
</feature>
<dbReference type="AlphaFoldDB" id="A0A850QD57"/>